<organism evidence="5 6">
    <name type="scientific">Dyadobacter frigoris</name>
    <dbReference type="NCBI Taxonomy" id="2576211"/>
    <lineage>
        <taxon>Bacteria</taxon>
        <taxon>Pseudomonadati</taxon>
        <taxon>Bacteroidota</taxon>
        <taxon>Cytophagia</taxon>
        <taxon>Cytophagales</taxon>
        <taxon>Spirosomataceae</taxon>
        <taxon>Dyadobacter</taxon>
    </lineage>
</organism>
<dbReference type="GO" id="GO:0004519">
    <property type="term" value="F:endonuclease activity"/>
    <property type="evidence" value="ECO:0007669"/>
    <property type="project" value="UniProtKB-KW"/>
</dbReference>
<gene>
    <name evidence="5" type="ORF">FDK13_11190</name>
</gene>
<dbReference type="InterPro" id="IPR000055">
    <property type="entry name" value="Restrct_endonuc_typeI_TRD"/>
</dbReference>
<evidence type="ECO:0000259" key="4">
    <source>
        <dbReference type="Pfam" id="PF01420"/>
    </source>
</evidence>
<comment type="caution">
    <text evidence="5">The sequence shown here is derived from an EMBL/GenBank/DDBJ whole genome shotgun (WGS) entry which is preliminary data.</text>
</comment>
<keyword evidence="5" id="KW-0540">Nuclease</keyword>
<dbReference type="GO" id="GO:0003677">
    <property type="term" value="F:DNA binding"/>
    <property type="evidence" value="ECO:0007669"/>
    <property type="project" value="UniProtKB-KW"/>
</dbReference>
<dbReference type="AlphaFoldDB" id="A0A4U6D6Z8"/>
<dbReference type="GO" id="GO:0009307">
    <property type="term" value="P:DNA restriction-modification system"/>
    <property type="evidence" value="ECO:0007669"/>
    <property type="project" value="UniProtKB-KW"/>
</dbReference>
<evidence type="ECO:0000313" key="5">
    <source>
        <dbReference type="EMBL" id="TKT92516.1"/>
    </source>
</evidence>
<comment type="similarity">
    <text evidence="1">Belongs to the type-I restriction system S methylase family.</text>
</comment>
<feature type="domain" description="Type I restriction modification DNA specificity" evidence="4">
    <location>
        <begin position="27"/>
        <end position="177"/>
    </location>
</feature>
<sequence length="407" mass="45784">MHKWRVFKPIENTSKGKLFDDQLFMSKKIKLGDVVKISKGKKHAETPYSESSKRYIQIEDLSNSINEKFTDENGVEVNKDDVIIAWDGANAGKVGSNLEGVIGSTLARLRIINNDLNHDFLFRFLNSKFDLIKSQRTGATIPHVSGEALRNLQIPLPNLQTQKHIASILDKADALRQQNRQLLAHYDALLQSTFIEMFGEINTDSTNWPVLKIEEIAEEKKGSMRTGPFGSDLLHSEFVDDGVFVLGIDNVVNNRFEWDRLRYISLEKYEKLNRYTVKPGDLLISIMATVGRVAIVPEEMPLAINSKHLAAISLDRDKVEPIFIAYNLHSNPEVVKQITAGGRGAIMTGLNLGLIRKIGLKIPPLALQKHFVKISEKIESQKEQTKKSLAESESLFQGLLSTYFGDN</sequence>
<keyword evidence="5" id="KW-0255">Endonuclease</keyword>
<name>A0A4U6D6Z8_9BACT</name>
<accession>A0A4U6D6Z8</accession>
<dbReference type="EMBL" id="SZVO01000004">
    <property type="protein sequence ID" value="TKT92516.1"/>
    <property type="molecule type" value="Genomic_DNA"/>
</dbReference>
<keyword evidence="2" id="KW-0680">Restriction system</keyword>
<dbReference type="PANTHER" id="PTHR30408:SF12">
    <property type="entry name" value="TYPE I RESTRICTION ENZYME MJAVIII SPECIFICITY SUBUNIT"/>
    <property type="match status" value="1"/>
</dbReference>
<proteinExistence type="inferred from homology"/>
<evidence type="ECO:0000256" key="2">
    <source>
        <dbReference type="ARBA" id="ARBA00022747"/>
    </source>
</evidence>
<keyword evidence="5" id="KW-0378">Hydrolase</keyword>
<evidence type="ECO:0000256" key="1">
    <source>
        <dbReference type="ARBA" id="ARBA00010923"/>
    </source>
</evidence>
<dbReference type="InterPro" id="IPR052021">
    <property type="entry name" value="Type-I_RS_S_subunit"/>
</dbReference>
<feature type="domain" description="Type I restriction modification DNA specificity" evidence="4">
    <location>
        <begin position="245"/>
        <end position="388"/>
    </location>
</feature>
<evidence type="ECO:0000256" key="3">
    <source>
        <dbReference type="ARBA" id="ARBA00023125"/>
    </source>
</evidence>
<reference evidence="5 6" key="1">
    <citation type="submission" date="2019-05" db="EMBL/GenBank/DDBJ databases">
        <title>Dyadobacter AR-3-8 sp. nov., isolated from arctic soil.</title>
        <authorList>
            <person name="Chaudhary D.K."/>
        </authorList>
    </citation>
    <scope>NUCLEOTIDE SEQUENCE [LARGE SCALE GENOMIC DNA]</scope>
    <source>
        <strain evidence="5 6">AR-3-8</strain>
    </source>
</reference>
<dbReference type="Proteomes" id="UP000304900">
    <property type="component" value="Unassembled WGS sequence"/>
</dbReference>
<dbReference type="Gene3D" id="3.90.220.20">
    <property type="entry name" value="DNA methylase specificity domains"/>
    <property type="match status" value="2"/>
</dbReference>
<keyword evidence="6" id="KW-1185">Reference proteome</keyword>
<dbReference type="Pfam" id="PF01420">
    <property type="entry name" value="Methylase_S"/>
    <property type="match status" value="2"/>
</dbReference>
<evidence type="ECO:0000313" key="6">
    <source>
        <dbReference type="Proteomes" id="UP000304900"/>
    </source>
</evidence>
<dbReference type="OrthoDB" id="825893at2"/>
<dbReference type="SUPFAM" id="SSF116734">
    <property type="entry name" value="DNA methylase specificity domain"/>
    <property type="match status" value="2"/>
</dbReference>
<keyword evidence="3" id="KW-0238">DNA-binding</keyword>
<dbReference type="RefSeq" id="WP_137340061.1">
    <property type="nucleotide sequence ID" value="NZ_BSQH01000014.1"/>
</dbReference>
<dbReference type="CDD" id="cd17263">
    <property type="entry name" value="RMtype1_S_AbaB8300I-TRD1-CR1_like"/>
    <property type="match status" value="1"/>
</dbReference>
<dbReference type="InterPro" id="IPR044946">
    <property type="entry name" value="Restrct_endonuc_typeI_TRD_sf"/>
</dbReference>
<dbReference type="PANTHER" id="PTHR30408">
    <property type="entry name" value="TYPE-1 RESTRICTION ENZYME ECOKI SPECIFICITY PROTEIN"/>
    <property type="match status" value="1"/>
</dbReference>
<protein>
    <submittedName>
        <fullName evidence="5">Restriction endonuclease subunit S</fullName>
    </submittedName>
</protein>